<dbReference type="Proteomes" id="UP000241818">
    <property type="component" value="Unassembled WGS sequence"/>
</dbReference>
<keyword evidence="3" id="KW-1185">Reference proteome</keyword>
<evidence type="ECO:0000313" key="2">
    <source>
        <dbReference type="EMBL" id="PSS13226.1"/>
    </source>
</evidence>
<dbReference type="GeneID" id="36573510"/>
<evidence type="ECO:0000313" key="3">
    <source>
        <dbReference type="Proteomes" id="UP000241818"/>
    </source>
</evidence>
<protein>
    <submittedName>
        <fullName evidence="2">Uncharacterized protein</fullName>
    </submittedName>
</protein>
<dbReference type="EMBL" id="KZ679014">
    <property type="protein sequence ID" value="PSS13226.1"/>
    <property type="molecule type" value="Genomic_DNA"/>
</dbReference>
<evidence type="ECO:0000256" key="1">
    <source>
        <dbReference type="SAM" id="MobiDB-lite"/>
    </source>
</evidence>
<sequence>MVLAAAVWVVRWDDLEGRGLFREYIRCNPGDARLPATSNCIHAGGASCNLPYYSGLTVPQVLTTEMQSRLSTVQRIAGRTPISGPSTRPSRSLPPMPSPLLQAPLLRCSSASAKHPSPQRPLTVSPRRPPRPPLAPLLNRYTRYPR</sequence>
<dbReference type="AlphaFoldDB" id="A0A2T3AX26"/>
<proteinExistence type="predicted"/>
<dbReference type="InParanoid" id="A0A2T3AX26"/>
<feature type="region of interest" description="Disordered" evidence="1">
    <location>
        <begin position="77"/>
        <end position="146"/>
    </location>
</feature>
<organism evidence="2 3">
    <name type="scientific">Amorphotheca resinae ATCC 22711</name>
    <dbReference type="NCBI Taxonomy" id="857342"/>
    <lineage>
        <taxon>Eukaryota</taxon>
        <taxon>Fungi</taxon>
        <taxon>Dikarya</taxon>
        <taxon>Ascomycota</taxon>
        <taxon>Pezizomycotina</taxon>
        <taxon>Leotiomycetes</taxon>
        <taxon>Helotiales</taxon>
        <taxon>Amorphothecaceae</taxon>
        <taxon>Amorphotheca</taxon>
    </lineage>
</organism>
<reference evidence="2 3" key="1">
    <citation type="journal article" date="2018" name="New Phytol.">
        <title>Comparative genomics and transcriptomics depict ericoid mycorrhizal fungi as versatile saprotrophs and plant mutualists.</title>
        <authorList>
            <person name="Martino E."/>
            <person name="Morin E."/>
            <person name="Grelet G.A."/>
            <person name="Kuo A."/>
            <person name="Kohler A."/>
            <person name="Daghino S."/>
            <person name="Barry K.W."/>
            <person name="Cichocki N."/>
            <person name="Clum A."/>
            <person name="Dockter R.B."/>
            <person name="Hainaut M."/>
            <person name="Kuo R.C."/>
            <person name="LaButti K."/>
            <person name="Lindahl B.D."/>
            <person name="Lindquist E.A."/>
            <person name="Lipzen A."/>
            <person name="Khouja H.R."/>
            <person name="Magnuson J."/>
            <person name="Murat C."/>
            <person name="Ohm R.A."/>
            <person name="Singer S.W."/>
            <person name="Spatafora J.W."/>
            <person name="Wang M."/>
            <person name="Veneault-Fourrey C."/>
            <person name="Henrissat B."/>
            <person name="Grigoriev I.V."/>
            <person name="Martin F.M."/>
            <person name="Perotto S."/>
        </authorList>
    </citation>
    <scope>NUCLEOTIDE SEQUENCE [LARGE SCALE GENOMIC DNA]</scope>
    <source>
        <strain evidence="2 3">ATCC 22711</strain>
    </source>
</reference>
<gene>
    <name evidence="2" type="ORF">M430DRAFT_266494</name>
</gene>
<name>A0A2T3AX26_AMORE</name>
<dbReference type="RefSeq" id="XP_024719217.1">
    <property type="nucleotide sequence ID" value="XM_024865429.1"/>
</dbReference>
<accession>A0A2T3AX26</accession>